<evidence type="ECO:0000313" key="2">
    <source>
        <dbReference type="Proteomes" id="UP000623958"/>
    </source>
</evidence>
<gene>
    <name evidence="1" type="ORF">GCM10009090_37400</name>
</gene>
<protein>
    <submittedName>
        <fullName evidence="1">Uncharacterized protein</fullName>
    </submittedName>
</protein>
<name>A0A919KKQ9_9XANT</name>
<evidence type="ECO:0000313" key="1">
    <source>
        <dbReference type="EMBL" id="GHH61153.1"/>
    </source>
</evidence>
<organism evidence="1 2">
    <name type="scientific">Xanthomonas boreopolis</name>
    <dbReference type="NCBI Taxonomy" id="86183"/>
    <lineage>
        <taxon>Bacteria</taxon>
        <taxon>Pseudomonadati</taxon>
        <taxon>Pseudomonadota</taxon>
        <taxon>Gammaproteobacteria</taxon>
        <taxon>Lysobacterales</taxon>
        <taxon>Lysobacteraceae</taxon>
        <taxon>Xanthomonas</taxon>
    </lineage>
</organism>
<reference evidence="1" key="1">
    <citation type="journal article" date="2014" name="Int. J. Syst. Evol. Microbiol.">
        <title>Complete genome sequence of Corynebacterium casei LMG S-19264T (=DSM 44701T), isolated from a smear-ripened cheese.</title>
        <authorList>
            <consortium name="US DOE Joint Genome Institute (JGI-PGF)"/>
            <person name="Walter F."/>
            <person name="Albersmeier A."/>
            <person name="Kalinowski J."/>
            <person name="Ruckert C."/>
        </authorList>
    </citation>
    <scope>NUCLEOTIDE SEQUENCE</scope>
    <source>
        <strain evidence="1">JCM 13306</strain>
    </source>
</reference>
<dbReference type="AlphaFoldDB" id="A0A919KKQ9"/>
<dbReference type="EMBL" id="BNBA01000053">
    <property type="protein sequence ID" value="GHH61153.1"/>
    <property type="molecule type" value="Genomic_DNA"/>
</dbReference>
<comment type="caution">
    <text evidence="1">The sequence shown here is derived from an EMBL/GenBank/DDBJ whole genome shotgun (WGS) entry which is preliminary data.</text>
</comment>
<reference evidence="1" key="2">
    <citation type="submission" date="2020-09" db="EMBL/GenBank/DDBJ databases">
        <authorList>
            <person name="Sun Q."/>
            <person name="Ohkuma M."/>
        </authorList>
    </citation>
    <scope>NUCLEOTIDE SEQUENCE</scope>
    <source>
        <strain evidence="1">JCM 13306</strain>
    </source>
</reference>
<proteinExistence type="predicted"/>
<keyword evidence="2" id="KW-1185">Reference proteome</keyword>
<dbReference type="Proteomes" id="UP000623958">
    <property type="component" value="Unassembled WGS sequence"/>
</dbReference>
<accession>A0A919KKQ9</accession>
<sequence>MSRVHRGRLTIERPGKPGLYMLPAGMPAGWEVIGTVTDADGTGALVRNIRTGIYCRANAGAIRSLPQHKVQAALDAHP</sequence>